<feature type="region of interest" description="Disordered" evidence="1">
    <location>
        <begin position="1"/>
        <end position="44"/>
    </location>
</feature>
<proteinExistence type="predicted"/>
<dbReference type="OrthoDB" id="1932706at2759"/>
<accession>A0A6A6TCV9</accession>
<evidence type="ECO:0000313" key="3">
    <source>
        <dbReference type="EMBL" id="KAF2657640.1"/>
    </source>
</evidence>
<dbReference type="EMBL" id="MU004323">
    <property type="protein sequence ID" value="KAF2657640.1"/>
    <property type="molecule type" value="Genomic_DNA"/>
</dbReference>
<dbReference type="InterPro" id="IPR046468">
    <property type="entry name" value="Spt20-like_SEP"/>
</dbReference>
<feature type="region of interest" description="Disordered" evidence="1">
    <location>
        <begin position="161"/>
        <end position="212"/>
    </location>
</feature>
<evidence type="ECO:0000313" key="4">
    <source>
        <dbReference type="Proteomes" id="UP000799324"/>
    </source>
</evidence>
<dbReference type="AlphaFoldDB" id="A0A6A6TCV9"/>
<dbReference type="Proteomes" id="UP000799324">
    <property type="component" value="Unassembled WGS sequence"/>
</dbReference>
<feature type="region of interest" description="Disordered" evidence="1">
    <location>
        <begin position="248"/>
        <end position="276"/>
    </location>
</feature>
<feature type="compositionally biased region" description="Basic and acidic residues" evidence="1">
    <location>
        <begin position="401"/>
        <end position="412"/>
    </location>
</feature>
<feature type="region of interest" description="Disordered" evidence="1">
    <location>
        <begin position="401"/>
        <end position="505"/>
    </location>
</feature>
<feature type="compositionally biased region" description="Polar residues" evidence="1">
    <location>
        <begin position="27"/>
        <end position="37"/>
    </location>
</feature>
<keyword evidence="4" id="KW-1185">Reference proteome</keyword>
<feature type="compositionally biased region" description="Basic and acidic residues" evidence="1">
    <location>
        <begin position="180"/>
        <end position="194"/>
    </location>
</feature>
<sequence length="934" mass="103501">MSTAVATTRPTQALRLRRESQRPSLARSATSKANNAESGVKEDTKRYVTTAQDILAKFKGSQPSLRVYLHANHFRINDSQESVSYASPMKELLEHIRARTVPHNMLDDFYSIGIPFYDNCLIVEVHDHRSGGQETKKDSSASIDGNKIAFSIHNYNSFITPSPHVPYPQKTTAKPNQPEKGSEPKDDKELDKENMPAPGHPASSQKQPGKPKISTAVLFPTSQSHLVDLQLLATTPLPDIQTYRRNQAAGRAAGNPPTPLTAVPHTPTLPTGRSPKRQKMVIDESNVHDFEAQLLEKTCPKLYLEPTKSLFESQAIMEALTHPNNKNPPAPRKTRKRTTAELAADEAEAADLQRFMLAGDEWQATKTATAAGGEDGQPAVRGPNFQTFSRFKTLESIKMHHEEAERRKKEEEALQAQAKRQAQADLEAKKRRDLEASRQAEQSATMMQQQQEQLLRQQQARQQHLQQEQAMRAQSQSQQIANVAGQQTPQSATQPQFSSPVVRQQTPMAAVASPLVPAHTTHPMGGTPMVATSSNHGAGSPARPPSAIAHNPVGMVRSMSQQQSQSLSRTGTPQMVQQTPVMNQAGPARNMAATPQPRMVQGSPTVPMQGGTPIMMGNSQPNSLTPEQMQQLQIQQQNQMKMAQLRQQQSMQQNPQQVAMAKALQQIQQHGVPQGQNPQAYQQLLAQRIFQQMKNHNNNMSPQNPAAMGGQTPGIQNAQGMNMNMGANNAATQLQTMKAQYHNREQQILSGYGALQNAPQPLQQQMNQLKLQIQQRQRGLEQQQMQMTQNMQNMGGAGQNPNPAQMQQYQQALQQQRQHQARQQQLMAMQQRQHGGQMPQGMMGNMGMMNNMNMQNMQNMGGMNMQNMQHMGSMGNMGNMQAVQQAQMAGMNMGQMNQQQQQQMQMMLMRQQMAARAGQGGQQGQGNGMDWSGV</sequence>
<gene>
    <name evidence="3" type="ORF">K491DRAFT_654442</name>
</gene>
<feature type="compositionally biased region" description="Low complexity" evidence="1">
    <location>
        <begin position="439"/>
        <end position="474"/>
    </location>
</feature>
<feature type="region of interest" description="Disordered" evidence="1">
    <location>
        <begin position="521"/>
        <end position="544"/>
    </location>
</feature>
<feature type="compositionally biased region" description="Basic and acidic residues" evidence="1">
    <location>
        <begin position="426"/>
        <end position="438"/>
    </location>
</feature>
<feature type="region of interest" description="Disordered" evidence="1">
    <location>
        <begin position="914"/>
        <end position="934"/>
    </location>
</feature>
<dbReference type="Pfam" id="PF12090">
    <property type="entry name" value="Spt20_SEP"/>
    <property type="match status" value="1"/>
</dbReference>
<organism evidence="3 4">
    <name type="scientific">Lophiostoma macrostomum CBS 122681</name>
    <dbReference type="NCBI Taxonomy" id="1314788"/>
    <lineage>
        <taxon>Eukaryota</taxon>
        <taxon>Fungi</taxon>
        <taxon>Dikarya</taxon>
        <taxon>Ascomycota</taxon>
        <taxon>Pezizomycotina</taxon>
        <taxon>Dothideomycetes</taxon>
        <taxon>Pleosporomycetidae</taxon>
        <taxon>Pleosporales</taxon>
        <taxon>Lophiostomataceae</taxon>
        <taxon>Lophiostoma</taxon>
    </lineage>
</organism>
<feature type="domain" description="Spt20-like SEP" evidence="2">
    <location>
        <begin position="61"/>
        <end position="318"/>
    </location>
</feature>
<feature type="compositionally biased region" description="Polar residues" evidence="1">
    <location>
        <begin position="1"/>
        <end position="11"/>
    </location>
</feature>
<feature type="compositionally biased region" description="Low complexity" evidence="1">
    <location>
        <begin position="414"/>
        <end position="424"/>
    </location>
</feature>
<evidence type="ECO:0000259" key="2">
    <source>
        <dbReference type="Pfam" id="PF12090"/>
    </source>
</evidence>
<feature type="compositionally biased region" description="Gly residues" evidence="1">
    <location>
        <begin position="918"/>
        <end position="927"/>
    </location>
</feature>
<reference evidence="3" key="1">
    <citation type="journal article" date="2020" name="Stud. Mycol.">
        <title>101 Dothideomycetes genomes: a test case for predicting lifestyles and emergence of pathogens.</title>
        <authorList>
            <person name="Haridas S."/>
            <person name="Albert R."/>
            <person name="Binder M."/>
            <person name="Bloem J."/>
            <person name="Labutti K."/>
            <person name="Salamov A."/>
            <person name="Andreopoulos B."/>
            <person name="Baker S."/>
            <person name="Barry K."/>
            <person name="Bills G."/>
            <person name="Bluhm B."/>
            <person name="Cannon C."/>
            <person name="Castanera R."/>
            <person name="Culley D."/>
            <person name="Daum C."/>
            <person name="Ezra D."/>
            <person name="Gonzalez J."/>
            <person name="Henrissat B."/>
            <person name="Kuo A."/>
            <person name="Liang C."/>
            <person name="Lipzen A."/>
            <person name="Lutzoni F."/>
            <person name="Magnuson J."/>
            <person name="Mondo S."/>
            <person name="Nolan M."/>
            <person name="Ohm R."/>
            <person name="Pangilinan J."/>
            <person name="Park H.-J."/>
            <person name="Ramirez L."/>
            <person name="Alfaro M."/>
            <person name="Sun H."/>
            <person name="Tritt A."/>
            <person name="Yoshinaga Y."/>
            <person name="Zwiers L.-H."/>
            <person name="Turgeon B."/>
            <person name="Goodwin S."/>
            <person name="Spatafora J."/>
            <person name="Crous P."/>
            <person name="Grigoriev I."/>
        </authorList>
    </citation>
    <scope>NUCLEOTIDE SEQUENCE</scope>
    <source>
        <strain evidence="3">CBS 122681</strain>
    </source>
</reference>
<protein>
    <recommendedName>
        <fullName evidence="2">Spt20-like SEP domain-containing protein</fullName>
    </recommendedName>
</protein>
<evidence type="ECO:0000256" key="1">
    <source>
        <dbReference type="SAM" id="MobiDB-lite"/>
    </source>
</evidence>
<feature type="compositionally biased region" description="Polar residues" evidence="1">
    <location>
        <begin position="475"/>
        <end position="505"/>
    </location>
</feature>
<name>A0A6A6TCV9_9PLEO</name>
<feature type="region of interest" description="Disordered" evidence="1">
    <location>
        <begin position="795"/>
        <end position="814"/>
    </location>
</feature>